<dbReference type="Proteomes" id="UP000318138">
    <property type="component" value="Chromosome"/>
</dbReference>
<evidence type="ECO:0000313" key="1">
    <source>
        <dbReference type="EMBL" id="QKS70984.1"/>
    </source>
</evidence>
<accession>A0A859FEH4</accession>
<sequence length="124" mass="15101">MEELYNQIHIYLNQEEEITFKEFDRYYKDAVAYFNEHADEFDEDHIWKGLFISENVMSNAEGRAKETKNAKEGKKYEKMNQRLTLWAQNFAARLARLGYDQDQMNERFEKMFEDYEKLVKKDSE</sequence>
<dbReference type="EMBL" id="CP041372">
    <property type="protein sequence ID" value="QKS70984.1"/>
    <property type="molecule type" value="Genomic_DNA"/>
</dbReference>
<proteinExistence type="predicted"/>
<name>A0A859FEH4_9BACI</name>
<keyword evidence="2" id="KW-1185">Reference proteome</keyword>
<protein>
    <submittedName>
        <fullName evidence="1">Uncharacterized protein</fullName>
    </submittedName>
</protein>
<dbReference type="RefSeq" id="WP_176009021.1">
    <property type="nucleotide sequence ID" value="NZ_CP041372.2"/>
</dbReference>
<dbReference type="KEGG" id="psua:FLK61_30145"/>
<gene>
    <name evidence="1" type="ORF">FLK61_30145</name>
</gene>
<dbReference type="AlphaFoldDB" id="A0A859FEH4"/>
<organism evidence="1 2">
    <name type="scientific">Paenalkalicoccus suaedae</name>
    <dbReference type="NCBI Taxonomy" id="2592382"/>
    <lineage>
        <taxon>Bacteria</taxon>
        <taxon>Bacillati</taxon>
        <taxon>Bacillota</taxon>
        <taxon>Bacilli</taxon>
        <taxon>Bacillales</taxon>
        <taxon>Bacillaceae</taxon>
        <taxon>Paenalkalicoccus</taxon>
    </lineage>
</organism>
<evidence type="ECO:0000313" key="2">
    <source>
        <dbReference type="Proteomes" id="UP000318138"/>
    </source>
</evidence>
<reference evidence="2" key="1">
    <citation type="submission" date="2019-07" db="EMBL/GenBank/DDBJ databases">
        <title>Bacillus alkalisoli sp. nov. isolated from saline soil.</title>
        <authorList>
            <person name="Sun J.-Q."/>
            <person name="Xu L."/>
        </authorList>
    </citation>
    <scope>NUCLEOTIDE SEQUENCE [LARGE SCALE GENOMIC DNA]</scope>
    <source>
        <strain evidence="2">M4U3P1</strain>
    </source>
</reference>